<keyword evidence="1" id="KW-0812">Transmembrane</keyword>
<feature type="transmembrane region" description="Helical" evidence="1">
    <location>
        <begin position="582"/>
        <end position="600"/>
    </location>
</feature>
<evidence type="ECO:0000313" key="4">
    <source>
        <dbReference type="Proteomes" id="UP000201917"/>
    </source>
</evidence>
<dbReference type="InterPro" id="IPR013613">
    <property type="entry name" value="Baculo_p74_N"/>
</dbReference>
<protein>
    <submittedName>
        <fullName evidence="3">p74</fullName>
    </submittedName>
</protein>
<keyword evidence="1" id="KW-0472">Membrane</keyword>
<feature type="transmembrane region" description="Helical" evidence="1">
    <location>
        <begin position="612"/>
        <end position="633"/>
    </location>
</feature>
<dbReference type="GeneID" id="26382470"/>
<keyword evidence="1" id="KW-1133">Transmembrane helix</keyword>
<dbReference type="RefSeq" id="YP_009186706.1">
    <property type="nucleotide sequence ID" value="NC_028636.1"/>
</dbReference>
<feature type="domain" description="Baculoviridae p74 N-terminal" evidence="2">
    <location>
        <begin position="5"/>
        <end position="305"/>
    </location>
</feature>
<dbReference type="Pfam" id="PF08404">
    <property type="entry name" value="Baculo_p74_N"/>
    <property type="match status" value="1"/>
</dbReference>
<accession>A0A097P8X8</accession>
<dbReference type="GO" id="GO:0019058">
    <property type="term" value="P:viral life cycle"/>
    <property type="evidence" value="ECO:0007669"/>
    <property type="project" value="InterPro"/>
</dbReference>
<keyword evidence="4" id="KW-1185">Reference proteome</keyword>
<name>A0A097P8X8_9ABAC</name>
<reference evidence="3 4" key="1">
    <citation type="journal article" date="2014" name="PLoS ONE">
        <title>Genomic Sequencing and Analysis of Sucra jujuba Nucleopolyhedrovirus.</title>
        <authorList>
            <person name="Liu X."/>
            <person name="Yin F."/>
            <person name="Zhu Z."/>
            <person name="Hou D."/>
            <person name="Wang J."/>
            <person name="Zhang L."/>
            <person name="Wang M."/>
            <person name="Wang H."/>
            <person name="Hu Z."/>
            <person name="Deng F."/>
        </authorList>
    </citation>
    <scope>NUCLEOTIDE SEQUENCE [LARGE SCALE GENOMIC DNA]</scope>
    <source>
        <strain evidence="3">473</strain>
    </source>
</reference>
<proteinExistence type="predicted"/>
<dbReference type="EMBL" id="KJ676450">
    <property type="protein sequence ID" value="AIU41254.1"/>
    <property type="molecule type" value="Genomic_DNA"/>
</dbReference>
<sequence>MATLTTTDLTNASRYAVHRHRLNFIPKWRARFPNILIDYEIRPATNDDYYVPPLLKDVAVAVKLTFSKRGCESMSCYPFTETEPIDYSTKFGYTQTSETAVGYAQPACYHLDRAAATRTGAENEVQAPELRYTTANGCILADTLSKMYFNSPYLRTEEHLISGVDDVPGFNVHPNADPLFPEMFRGEFNQAYCRRFGRTLTNGGCSMQWWESVIGFVLGDTIYTTFKLAANNIFSELRNFDYTRPSPDLPAKPTADADLLLANWLAVRDPKVDVTYESKFSDFAQLVELNIDERTRIKYTAELGFEKLPFSRELHYRSRNNTLPVAASNFNVNEDDLKFIISQFMEDYSLLIGLWVSSGFDNVIDAMKYMLRKINASLIPAMKRVLLNTSKRITVKLLGESYKAAVVHQFNRIAIKSISAAAKAMSKIAIQAASVVGVILILLTLADLVLAFWDPFGYSNMFPRQFPDDMSNSFLAAYFDTFGETRDIVQFLPEFFDEFVEDDDSAILDSFLYILDYVSALEVNSNGQLLNLEESETIEDFDESTLVGSALASSSLYTRLDFLQYTQRHNDLLFEGVDDDRTNTVLAGLFALCALVALPLNQKVKNYNVTFIFIFFVLMTIFFIVKNSLIYYLRLREATKGARPEWYHNLYD</sequence>
<dbReference type="Pfam" id="PF04583">
    <property type="entry name" value="Baculo_p74"/>
    <property type="match status" value="1"/>
</dbReference>
<organism evidence="3 4">
    <name type="scientific">Sucra jujuba nucleopolyhedrovirus</name>
    <dbReference type="NCBI Taxonomy" id="1563660"/>
    <lineage>
        <taxon>Viruses</taxon>
        <taxon>Viruses incertae sedis</taxon>
        <taxon>Naldaviricetes</taxon>
        <taxon>Lefavirales</taxon>
        <taxon>Baculoviridae</taxon>
        <taxon>Alphabaculovirus</taxon>
        <taxon>Alphabaculovirus sujujubae</taxon>
    </lineage>
</organism>
<evidence type="ECO:0000256" key="1">
    <source>
        <dbReference type="SAM" id="Phobius"/>
    </source>
</evidence>
<evidence type="ECO:0000259" key="2">
    <source>
        <dbReference type="Pfam" id="PF08404"/>
    </source>
</evidence>
<evidence type="ECO:0000313" key="3">
    <source>
        <dbReference type="EMBL" id="AIU41254.1"/>
    </source>
</evidence>
<dbReference type="KEGG" id="vg:26382470"/>
<feature type="transmembrane region" description="Helical" evidence="1">
    <location>
        <begin position="428"/>
        <end position="453"/>
    </location>
</feature>
<dbReference type="Proteomes" id="UP000201917">
    <property type="component" value="Segment"/>
</dbReference>
<dbReference type="InterPro" id="IPR007663">
    <property type="entry name" value="Baculo_p74"/>
</dbReference>
<dbReference type="OrthoDB" id="2848at10239"/>